<dbReference type="Pfam" id="PF00379">
    <property type="entry name" value="Chitin_bind_4"/>
    <property type="match status" value="1"/>
</dbReference>
<organism evidence="4 5">
    <name type="scientific">Petrolisthes manimaculis</name>
    <dbReference type="NCBI Taxonomy" id="1843537"/>
    <lineage>
        <taxon>Eukaryota</taxon>
        <taxon>Metazoa</taxon>
        <taxon>Ecdysozoa</taxon>
        <taxon>Arthropoda</taxon>
        <taxon>Crustacea</taxon>
        <taxon>Multicrustacea</taxon>
        <taxon>Malacostraca</taxon>
        <taxon>Eumalacostraca</taxon>
        <taxon>Eucarida</taxon>
        <taxon>Decapoda</taxon>
        <taxon>Pleocyemata</taxon>
        <taxon>Anomura</taxon>
        <taxon>Galatheoidea</taxon>
        <taxon>Porcellanidae</taxon>
        <taxon>Petrolisthes</taxon>
    </lineage>
</organism>
<evidence type="ECO:0000256" key="1">
    <source>
        <dbReference type="ARBA" id="ARBA00022460"/>
    </source>
</evidence>
<dbReference type="PROSITE" id="PS51155">
    <property type="entry name" value="CHIT_BIND_RR_2"/>
    <property type="match status" value="1"/>
</dbReference>
<keyword evidence="3" id="KW-0732">Signal</keyword>
<evidence type="ECO:0000256" key="3">
    <source>
        <dbReference type="SAM" id="SignalP"/>
    </source>
</evidence>
<feature type="chain" id="PRO_5042097418" description="Cuticle protein 6" evidence="3">
    <location>
        <begin position="17"/>
        <end position="196"/>
    </location>
</feature>
<accession>A0AAE1P0A1</accession>
<dbReference type="InterPro" id="IPR000618">
    <property type="entry name" value="Insect_cuticle"/>
</dbReference>
<sequence>MKALVLLLTVAGVAWGRPTTVVSFSPVGYTPGVAPGFAYAFRAAASNIPPLPIATGRSFASPPAPPPTPTVYKTQYHSQDQLGQYAYGYVGAASTAHEVRTLDGAVRGSYTYLDAEGKLQTATYVADEKGFRVEATNLPQAPLTVPSANNNLPQPVKATPEVAAATAAHLRAVAEVRAARRNKATSSPSQPDPTTV</sequence>
<evidence type="ECO:0000256" key="2">
    <source>
        <dbReference type="PROSITE-ProRule" id="PRU00497"/>
    </source>
</evidence>
<dbReference type="AlphaFoldDB" id="A0AAE1P0A1"/>
<gene>
    <name evidence="4" type="ORF">Pmani_028008</name>
</gene>
<dbReference type="PROSITE" id="PS00233">
    <property type="entry name" value="CHIT_BIND_RR_1"/>
    <property type="match status" value="1"/>
</dbReference>
<protein>
    <recommendedName>
        <fullName evidence="6">Cuticle protein 6</fullName>
    </recommendedName>
</protein>
<dbReference type="PANTHER" id="PTHR10380">
    <property type="entry name" value="CUTICLE PROTEIN"/>
    <property type="match status" value="1"/>
</dbReference>
<dbReference type="EMBL" id="JAWZYT010003179">
    <property type="protein sequence ID" value="KAK4299739.1"/>
    <property type="molecule type" value="Genomic_DNA"/>
</dbReference>
<dbReference type="PANTHER" id="PTHR10380:SF196">
    <property type="entry name" value="CUTICULAR PROTEIN 72EA"/>
    <property type="match status" value="1"/>
</dbReference>
<comment type="caution">
    <text evidence="4">The sequence shown here is derived from an EMBL/GenBank/DDBJ whole genome shotgun (WGS) entry which is preliminary data.</text>
</comment>
<dbReference type="Proteomes" id="UP001292094">
    <property type="component" value="Unassembled WGS sequence"/>
</dbReference>
<evidence type="ECO:0000313" key="4">
    <source>
        <dbReference type="EMBL" id="KAK4299739.1"/>
    </source>
</evidence>
<proteinExistence type="predicted"/>
<dbReference type="InterPro" id="IPR031311">
    <property type="entry name" value="CHIT_BIND_RR_consensus"/>
</dbReference>
<dbReference type="GO" id="GO:0062129">
    <property type="term" value="C:chitin-based extracellular matrix"/>
    <property type="evidence" value="ECO:0007669"/>
    <property type="project" value="TreeGrafter"/>
</dbReference>
<keyword evidence="1 2" id="KW-0193">Cuticle</keyword>
<dbReference type="InterPro" id="IPR050468">
    <property type="entry name" value="Cuticle_Struct_Prot"/>
</dbReference>
<keyword evidence="5" id="KW-1185">Reference proteome</keyword>
<reference evidence="4" key="1">
    <citation type="submission" date="2023-11" db="EMBL/GenBank/DDBJ databases">
        <title>Genome assemblies of two species of porcelain crab, Petrolisthes cinctipes and Petrolisthes manimaculis (Anomura: Porcellanidae).</title>
        <authorList>
            <person name="Angst P."/>
        </authorList>
    </citation>
    <scope>NUCLEOTIDE SEQUENCE</scope>
    <source>
        <strain evidence="4">PB745_02</strain>
        <tissue evidence="4">Gill</tissue>
    </source>
</reference>
<evidence type="ECO:0008006" key="6">
    <source>
        <dbReference type="Google" id="ProtNLM"/>
    </source>
</evidence>
<evidence type="ECO:0000313" key="5">
    <source>
        <dbReference type="Proteomes" id="UP001292094"/>
    </source>
</evidence>
<dbReference type="GO" id="GO:0008010">
    <property type="term" value="F:structural constituent of chitin-based larval cuticle"/>
    <property type="evidence" value="ECO:0007669"/>
    <property type="project" value="TreeGrafter"/>
</dbReference>
<name>A0AAE1P0A1_9EUCA</name>
<feature type="signal peptide" evidence="3">
    <location>
        <begin position="1"/>
        <end position="16"/>
    </location>
</feature>